<sequence length="964" mass="99082">MRNIPKNKQQQLTQQGNKVVRFRMYKTGKLWVIAGTATLALLLGGVGASQVQAATSVTPATSSVTTVSANATPATDSASASTLPTSTAATTSTVSAATTATSTVASATPTSAASQASSTSDISQAATSAQTATTVSSTAATGADTAPATSTAASTTAEVTSAATPASSASAAPVASDQSQSKTYPTVDGGAVFNKALFNDTDVAVDTNPDDEAYLGNDTDKLVVVPTGEGETAKNALPSAGSATASTTTDINLVVVGSSVVQANKFGEDGKYLHVVLPKDLQVTVGGKATVISNLSVDVSQLYVISHLADSLDAALRAASAIVDGASWLTGLRTNFAAVEQQLQIGQQIKDLGQHTVTVDVQRFGSNNLLLDLSGIDGKAATIADEVNVLIDRLGAAAKTFTITGGFFGSATIASSLAHSVADPLINAAISLAKQMVSTKGEFMNQIASASFLGSTTVTIPLVVTTPQVKNKRAYTFGARFATVNLFDFTPGLSCPDVSYLYYENTQQGTIAPATYTIGQNTTITGAYTGDVTHANLYVNDQLISTGGTFTNGNFSYVVAPGIINSVNDIVELQALATDNTVLDTAQVNLDEVGTIAVNDYTINQDTTVTGSYTGNVKAVILLVNGTTVGNATAANGTYTITVANNTITNLTDKVVVVAYGTGATELDHEDVKLNKKTETGTVTGNTYTINQDQRITGSYTGDVKTIILLVNGTVVGPATMTDGNFAINVPVEKINTIKDLVILQAYGTDQTTPLDTAAVNLGMVYTGEIAAKIYTIGDHAITGSYAGNIKSAVLLINGVQVSTGGTFENGTFTYPVDVAIGLGDNVILQGLDANGTVIATTDIKAQPAVTESGFGTINCFNGSDVITGDYTDNYTGDMSYAIVYVNGEFLTIGGTFTRDEPDNPDNLHGTFSIPIDPLDLQAGDTITIEGYTATDELADSTTLQVTADGQTTTPIDTNTAVQA</sequence>
<evidence type="ECO:0000256" key="1">
    <source>
        <dbReference type="ARBA" id="ARBA00022729"/>
    </source>
</evidence>
<dbReference type="Pfam" id="PF20622">
    <property type="entry name" value="Big_15"/>
    <property type="match status" value="4"/>
</dbReference>
<reference evidence="6" key="1">
    <citation type="journal article" date="2019" name="Int. J. Syst. Evol. Microbiol.">
        <title>The Global Catalogue of Microorganisms (GCM) 10K type strain sequencing project: providing services to taxonomists for standard genome sequencing and annotation.</title>
        <authorList>
            <consortium name="The Broad Institute Genomics Platform"/>
            <consortium name="The Broad Institute Genome Sequencing Center for Infectious Disease"/>
            <person name="Wu L."/>
            <person name="Ma J."/>
        </authorList>
    </citation>
    <scope>NUCLEOTIDE SEQUENCE [LARGE SCALE GENOMIC DNA]</scope>
    <source>
        <strain evidence="6">CCM 8925</strain>
    </source>
</reference>
<dbReference type="NCBIfam" id="TIGR03715">
    <property type="entry name" value="KxYKxGKxW"/>
    <property type="match status" value="1"/>
</dbReference>
<feature type="domain" description="Bacterial Ig" evidence="4">
    <location>
        <begin position="509"/>
        <end position="591"/>
    </location>
</feature>
<dbReference type="InterPro" id="IPR022263">
    <property type="entry name" value="KxYKxGKxW"/>
</dbReference>
<feature type="domain" description="Bacterial Ig" evidence="4">
    <location>
        <begin position="681"/>
        <end position="762"/>
    </location>
</feature>
<evidence type="ECO:0000313" key="5">
    <source>
        <dbReference type="EMBL" id="MFD0896594.1"/>
    </source>
</evidence>
<dbReference type="Proteomes" id="UP001597104">
    <property type="component" value="Unassembled WGS sequence"/>
</dbReference>
<organism evidence="5 6">
    <name type="scientific">Loigolactobacillus binensis</name>
    <dbReference type="NCBI Taxonomy" id="2559922"/>
    <lineage>
        <taxon>Bacteria</taxon>
        <taxon>Bacillati</taxon>
        <taxon>Bacillota</taxon>
        <taxon>Bacilli</taxon>
        <taxon>Lactobacillales</taxon>
        <taxon>Lactobacillaceae</taxon>
        <taxon>Loigolactobacillus</taxon>
    </lineage>
</organism>
<dbReference type="InterPro" id="IPR046746">
    <property type="entry name" value="Big_15"/>
</dbReference>
<feature type="compositionally biased region" description="Low complexity" evidence="2">
    <location>
        <begin position="135"/>
        <end position="181"/>
    </location>
</feature>
<dbReference type="Pfam" id="PF20609">
    <property type="entry name" value="pAdhesive_17"/>
    <property type="match status" value="1"/>
</dbReference>
<comment type="caution">
    <text evidence="5">The sequence shown here is derived from an EMBL/GenBank/DDBJ whole genome shotgun (WGS) entry which is preliminary data.</text>
</comment>
<feature type="region of interest" description="Disordered" evidence="2">
    <location>
        <begin position="135"/>
        <end position="186"/>
    </location>
</feature>
<dbReference type="InterPro" id="IPR046762">
    <property type="entry name" value="pAdhesive_17"/>
</dbReference>
<gene>
    <name evidence="5" type="ORF">ACFQZ7_02400</name>
</gene>
<feature type="domain" description="Putative adhesive" evidence="3">
    <location>
        <begin position="239"/>
        <end position="489"/>
    </location>
</feature>
<keyword evidence="6" id="KW-1185">Reference proteome</keyword>
<dbReference type="Pfam" id="PF19258">
    <property type="entry name" value="KxYKxGKxW_sig"/>
    <property type="match status" value="1"/>
</dbReference>
<evidence type="ECO:0000313" key="6">
    <source>
        <dbReference type="Proteomes" id="UP001597104"/>
    </source>
</evidence>
<evidence type="ECO:0000259" key="3">
    <source>
        <dbReference type="Pfam" id="PF20609"/>
    </source>
</evidence>
<feature type="region of interest" description="Disordered" evidence="2">
    <location>
        <begin position="63"/>
        <end position="93"/>
    </location>
</feature>
<evidence type="ECO:0000259" key="4">
    <source>
        <dbReference type="Pfam" id="PF20622"/>
    </source>
</evidence>
<keyword evidence="1" id="KW-0732">Signal</keyword>
<dbReference type="EMBL" id="JBHTIO010000012">
    <property type="protein sequence ID" value="MFD0896594.1"/>
    <property type="molecule type" value="Genomic_DNA"/>
</dbReference>
<protein>
    <submittedName>
        <fullName evidence="5">Immunoglobulin-like domain-containing protein</fullName>
    </submittedName>
</protein>
<accession>A0ABW3EBS6</accession>
<name>A0ABW3EBS6_9LACO</name>
<dbReference type="RefSeq" id="WP_137638565.1">
    <property type="nucleotide sequence ID" value="NZ_BJDN01000029.1"/>
</dbReference>
<feature type="domain" description="Bacterial Ig" evidence="4">
    <location>
        <begin position="594"/>
        <end position="675"/>
    </location>
</feature>
<proteinExistence type="predicted"/>
<feature type="domain" description="Bacterial Ig" evidence="4">
    <location>
        <begin position="768"/>
        <end position="845"/>
    </location>
</feature>
<evidence type="ECO:0000256" key="2">
    <source>
        <dbReference type="SAM" id="MobiDB-lite"/>
    </source>
</evidence>